<evidence type="ECO:0008006" key="3">
    <source>
        <dbReference type="Google" id="ProtNLM"/>
    </source>
</evidence>
<dbReference type="KEGG" id="hqi:H9L05_07205"/>
<gene>
    <name evidence="1" type="ORF">H9L05_07205</name>
</gene>
<evidence type="ECO:0000313" key="1">
    <source>
        <dbReference type="EMBL" id="QNP53380.1"/>
    </source>
</evidence>
<dbReference type="InterPro" id="IPR001646">
    <property type="entry name" value="5peptide_repeat"/>
</dbReference>
<reference evidence="1 2" key="1">
    <citation type="submission" date="2020-08" db="EMBL/GenBank/DDBJ databases">
        <title>Genome sequence of Hymenobacter qilianensis JCM 19763T.</title>
        <authorList>
            <person name="Hyun D.-W."/>
            <person name="Bae J.-W."/>
        </authorList>
    </citation>
    <scope>NUCLEOTIDE SEQUENCE [LARGE SCALE GENOMIC DNA]</scope>
    <source>
        <strain evidence="1 2">JCM 19763</strain>
    </source>
</reference>
<dbReference type="Pfam" id="PF00805">
    <property type="entry name" value="Pentapeptide"/>
    <property type="match status" value="1"/>
</dbReference>
<organism evidence="1 2">
    <name type="scientific">Hymenobacter qilianensis</name>
    <dbReference type="NCBI Taxonomy" id="1385715"/>
    <lineage>
        <taxon>Bacteria</taxon>
        <taxon>Pseudomonadati</taxon>
        <taxon>Bacteroidota</taxon>
        <taxon>Cytophagia</taxon>
        <taxon>Cytophagales</taxon>
        <taxon>Hymenobacteraceae</taxon>
        <taxon>Hymenobacter</taxon>
    </lineage>
</organism>
<evidence type="ECO:0000313" key="2">
    <source>
        <dbReference type="Proteomes" id="UP000516093"/>
    </source>
</evidence>
<dbReference type="Proteomes" id="UP000516093">
    <property type="component" value="Chromosome"/>
</dbReference>
<keyword evidence="2" id="KW-1185">Reference proteome</keyword>
<dbReference type="AlphaFoldDB" id="A0A7H0GYL4"/>
<name>A0A7H0GYL4_9BACT</name>
<proteinExistence type="predicted"/>
<accession>A0A7H0GYL4</accession>
<sequence length="31" mass="3152">MRGARLRDCDLVGADLAGAAGPGVSALVWPR</sequence>
<protein>
    <recommendedName>
        <fullName evidence="3">Pentapeptide repeat-containing protein</fullName>
    </recommendedName>
</protein>
<dbReference type="EMBL" id="CP060784">
    <property type="protein sequence ID" value="QNP53380.1"/>
    <property type="molecule type" value="Genomic_DNA"/>
</dbReference>
<dbReference type="RefSeq" id="WP_187733597.1">
    <property type="nucleotide sequence ID" value="NZ_CP060784.1"/>
</dbReference>